<accession>A0A151I2K2</accession>
<protein>
    <submittedName>
        <fullName evidence="1">Uncharacterized protein</fullName>
    </submittedName>
</protein>
<dbReference type="EMBL" id="KQ976543">
    <property type="protein sequence ID" value="KYM80993.1"/>
    <property type="molecule type" value="Genomic_DNA"/>
</dbReference>
<gene>
    <name evidence="1" type="ORF">ALC53_08557</name>
</gene>
<keyword evidence="2" id="KW-1185">Reference proteome</keyword>
<dbReference type="Proteomes" id="UP000078540">
    <property type="component" value="Unassembled WGS sequence"/>
</dbReference>
<proteinExistence type="predicted"/>
<dbReference type="AlphaFoldDB" id="A0A151I2K2"/>
<evidence type="ECO:0000313" key="2">
    <source>
        <dbReference type="Proteomes" id="UP000078540"/>
    </source>
</evidence>
<reference evidence="1 2" key="1">
    <citation type="submission" date="2015-09" db="EMBL/GenBank/DDBJ databases">
        <title>Atta colombica WGS genome.</title>
        <authorList>
            <person name="Nygaard S."/>
            <person name="Hu H."/>
            <person name="Boomsma J."/>
            <person name="Zhang G."/>
        </authorList>
    </citation>
    <scope>NUCLEOTIDE SEQUENCE [LARGE SCALE GENOMIC DNA]</scope>
    <source>
        <strain evidence="1">Treedump-2</strain>
        <tissue evidence="1">Whole body</tissue>
    </source>
</reference>
<name>A0A151I2K2_9HYME</name>
<evidence type="ECO:0000313" key="1">
    <source>
        <dbReference type="EMBL" id="KYM80993.1"/>
    </source>
</evidence>
<feature type="non-terminal residue" evidence="1">
    <location>
        <position position="1"/>
    </location>
</feature>
<organism evidence="1 2">
    <name type="scientific">Atta colombica</name>
    <dbReference type="NCBI Taxonomy" id="520822"/>
    <lineage>
        <taxon>Eukaryota</taxon>
        <taxon>Metazoa</taxon>
        <taxon>Ecdysozoa</taxon>
        <taxon>Arthropoda</taxon>
        <taxon>Hexapoda</taxon>
        <taxon>Insecta</taxon>
        <taxon>Pterygota</taxon>
        <taxon>Neoptera</taxon>
        <taxon>Endopterygota</taxon>
        <taxon>Hymenoptera</taxon>
        <taxon>Apocrita</taxon>
        <taxon>Aculeata</taxon>
        <taxon>Formicoidea</taxon>
        <taxon>Formicidae</taxon>
        <taxon>Myrmicinae</taxon>
        <taxon>Atta</taxon>
    </lineage>
</organism>
<sequence>ALVARRKRYLDGVTSEITTKWFSLYFHREDTELQSCIQAITSLGSCGCIRNMDNAREIGRENYFSRVERRILASIRQQRVNALNARHNDINRFDLSYVNVYKFPAIVHSVAHIAH</sequence>